<feature type="binding site" description="in other chain" evidence="5">
    <location>
        <position position="37"/>
    </location>
    <ligand>
        <name>dUMP</name>
        <dbReference type="ChEBI" id="CHEBI:246422"/>
        <note>ligand shared between dimeric partners</note>
    </ligand>
</feature>
<evidence type="ECO:0000313" key="8">
    <source>
        <dbReference type="EMBL" id="MBC2652834.1"/>
    </source>
</evidence>
<dbReference type="InterPro" id="IPR000398">
    <property type="entry name" value="Thymidylate_synthase"/>
</dbReference>
<feature type="binding site" description="in other chain" evidence="5">
    <location>
        <position position="232"/>
    </location>
    <ligand>
        <name>dUMP</name>
        <dbReference type="ChEBI" id="CHEBI:246422"/>
        <note>ligand shared between dimeric partners</note>
    </ligand>
</feature>
<comment type="subunit">
    <text evidence="5">Homodimer.</text>
</comment>
<reference evidence="8 9" key="1">
    <citation type="submission" date="2020-08" db="EMBL/GenBank/DDBJ databases">
        <title>The genome sequence of Novosphingobium flavum 4Y4.</title>
        <authorList>
            <person name="Liu Y."/>
        </authorList>
    </citation>
    <scope>NUCLEOTIDE SEQUENCE [LARGE SCALE GENOMIC DNA]</scope>
    <source>
        <strain evidence="8 9">4Y4</strain>
    </source>
</reference>
<dbReference type="GO" id="GO:0032259">
    <property type="term" value="P:methylation"/>
    <property type="evidence" value="ECO:0007669"/>
    <property type="project" value="UniProtKB-KW"/>
</dbReference>
<dbReference type="InterPro" id="IPR036926">
    <property type="entry name" value="Thymidate_synth/dCMP_Mease_sf"/>
</dbReference>
<dbReference type="Pfam" id="PF00303">
    <property type="entry name" value="Thymidylat_synt"/>
    <property type="match status" value="1"/>
</dbReference>
<keyword evidence="2 5" id="KW-0489">Methyltransferase</keyword>
<feature type="active site" description="Nucleophile" evidence="5">
    <location>
        <position position="201"/>
    </location>
</feature>
<dbReference type="InterPro" id="IPR023451">
    <property type="entry name" value="Thymidate_synth/dCMP_Mease_dom"/>
</dbReference>
<evidence type="ECO:0000256" key="2">
    <source>
        <dbReference type="ARBA" id="ARBA00022603"/>
    </source>
</evidence>
<evidence type="ECO:0000256" key="5">
    <source>
        <dbReference type="HAMAP-Rule" id="MF_00008"/>
    </source>
</evidence>
<dbReference type="GO" id="GO:0006235">
    <property type="term" value="P:dTTP biosynthetic process"/>
    <property type="evidence" value="ECO:0007669"/>
    <property type="project" value="UniProtKB-UniRule"/>
</dbReference>
<comment type="caution">
    <text evidence="5">Lacks conserved residue(s) required for the propagation of feature annotation.</text>
</comment>
<name>A0A7X1KD01_9SPHN</name>
<dbReference type="GO" id="GO:0005829">
    <property type="term" value="C:cytosol"/>
    <property type="evidence" value="ECO:0007669"/>
    <property type="project" value="TreeGrafter"/>
</dbReference>
<dbReference type="PANTHER" id="PTHR11548:SF1">
    <property type="entry name" value="THYMIDYLATE SYNTHASE 1"/>
    <property type="match status" value="1"/>
</dbReference>
<feature type="domain" description="Thymidylate synthase/dCMP hydroxymethylase" evidence="7">
    <location>
        <begin position="19"/>
        <end position="319"/>
    </location>
</feature>
<keyword evidence="3 5" id="KW-0808">Transferase</keyword>
<feature type="binding site" evidence="5">
    <location>
        <position position="224"/>
    </location>
    <ligand>
        <name>(6R)-5,10-methylene-5,6,7,8-tetrahydrofolate</name>
        <dbReference type="ChEBI" id="CHEBI:15636"/>
    </ligand>
</feature>
<dbReference type="EMBL" id="JACLAU010000027">
    <property type="protein sequence ID" value="MBC2652834.1"/>
    <property type="molecule type" value="Genomic_DNA"/>
</dbReference>
<dbReference type="EC" id="2.1.1.45" evidence="1 5"/>
<feature type="binding site" evidence="5">
    <location>
        <begin position="181"/>
        <end position="182"/>
    </location>
    <ligand>
        <name>dUMP</name>
        <dbReference type="ChEBI" id="CHEBI:246422"/>
        <note>ligand shared between dimeric partners</note>
    </ligand>
</feature>
<dbReference type="SUPFAM" id="SSF55831">
    <property type="entry name" value="Thymidylate synthase/dCMP hydroxymethylase"/>
    <property type="match status" value="1"/>
</dbReference>
<dbReference type="InterPro" id="IPR045097">
    <property type="entry name" value="Thymidate_synth/dCMP_Mease"/>
</dbReference>
<comment type="subcellular location">
    <subcellularLocation>
        <location evidence="5">Cytoplasm</location>
    </subcellularLocation>
</comment>
<dbReference type="GO" id="GO:0006231">
    <property type="term" value="P:dTMP biosynthetic process"/>
    <property type="evidence" value="ECO:0007669"/>
    <property type="project" value="UniProtKB-UniRule"/>
</dbReference>
<dbReference type="UniPathway" id="UPA00575"/>
<feature type="binding site" description="in other chain" evidence="5">
    <location>
        <begin position="262"/>
        <end position="264"/>
    </location>
    <ligand>
        <name>dUMP</name>
        <dbReference type="ChEBI" id="CHEBI:246422"/>
        <note>ligand shared between dimeric partners</note>
    </ligand>
</feature>
<feature type="binding site" evidence="5">
    <location>
        <position position="318"/>
    </location>
    <ligand>
        <name>(6R)-5,10-methylene-5,6,7,8-tetrahydrofolate</name>
        <dbReference type="ChEBI" id="CHEBI:15636"/>
    </ligand>
</feature>
<accession>A0A7X1KD01</accession>
<evidence type="ECO:0000256" key="1">
    <source>
        <dbReference type="ARBA" id="ARBA00011947"/>
    </source>
</evidence>
<evidence type="ECO:0000256" key="6">
    <source>
        <dbReference type="PROSITE-ProRule" id="PRU10016"/>
    </source>
</evidence>
<dbReference type="CDD" id="cd00351">
    <property type="entry name" value="TS_Pyrimidine_HMase"/>
    <property type="match status" value="1"/>
</dbReference>
<comment type="similarity">
    <text evidence="5">Belongs to the thymidylate synthase family. Bacterial-type ThyA subfamily.</text>
</comment>
<comment type="pathway">
    <text evidence="5">Pyrimidine metabolism; dTTP biosynthesis.</text>
</comment>
<dbReference type="RefSeq" id="WP_185684238.1">
    <property type="nucleotide sequence ID" value="NZ_JACLAU010000027.1"/>
</dbReference>
<protein>
    <recommendedName>
        <fullName evidence="1 5">Thymidylate synthase</fullName>
        <shortName evidence="5">TS</shortName>
        <shortName evidence="5">TSase</shortName>
        <ecNumber evidence="1 5">2.1.1.45</ecNumber>
    </recommendedName>
</protein>
<feature type="active site" evidence="6">
    <location>
        <position position="201"/>
    </location>
</feature>
<dbReference type="PANTHER" id="PTHR11548">
    <property type="entry name" value="THYMIDYLATE SYNTHASE 1"/>
    <property type="match status" value="1"/>
</dbReference>
<dbReference type="PROSITE" id="PS00091">
    <property type="entry name" value="THYMIDYLATE_SYNTHASE"/>
    <property type="match status" value="1"/>
</dbReference>
<dbReference type="Gene3D" id="3.30.572.10">
    <property type="entry name" value="Thymidylate synthase/dCMP hydroxymethylase domain"/>
    <property type="match status" value="1"/>
</dbReference>
<dbReference type="NCBIfam" id="TIGR03284">
    <property type="entry name" value="thym_sym"/>
    <property type="match status" value="1"/>
</dbReference>
<sequence length="319" mass="36206">MVTRVPPVPDSAPRHYEWQYLDLMRRIWETGDQRVDRTGVGTRSVFGAELRFDLSEGQVPLLTTKRVYWKTATREFLWFLTGNTNIRPLCAQGVEIWTDWPLARFRRETGEAISREDFSARIVADADFAEQWGDLGPVYGKQWVDWPVFEPQPDGSFRKAERGINQVAQLVESLRSNPGSRRHIVEGWNVAELDAMALPPCHKTYQFHVADGRLSCLLYQRSCDVALGLPFNLWGGALFTRMLAQQCDLEPGELVWMGGDVHLYLNHADLVAAQLDRAPEGSPRLTIARRPESIFDYRIEDFAVTDYAPQGALSAPVAV</sequence>
<keyword evidence="5" id="KW-0963">Cytoplasm</keyword>
<dbReference type="HAMAP" id="MF_00008">
    <property type="entry name" value="Thymidy_synth_bact"/>
    <property type="match status" value="1"/>
</dbReference>
<gene>
    <name evidence="5 8" type="primary">thyA</name>
    <name evidence="8" type="ORF">H7F49_14135</name>
</gene>
<feature type="binding site" description="in other chain" evidence="5">
    <location>
        <begin position="221"/>
        <end position="224"/>
    </location>
    <ligand>
        <name>dUMP</name>
        <dbReference type="ChEBI" id="CHEBI:246422"/>
        <note>ligand shared between dimeric partners</note>
    </ligand>
</feature>
<keyword evidence="4 5" id="KW-0545">Nucleotide biosynthesis</keyword>
<evidence type="ECO:0000259" key="7">
    <source>
        <dbReference type="Pfam" id="PF00303"/>
    </source>
</evidence>
<keyword evidence="9" id="KW-1185">Reference proteome</keyword>
<comment type="function">
    <text evidence="5">Catalyzes the reductive methylation of 2'-deoxyuridine-5'-monophosphate (dUMP) to 2'-deoxythymidine-5'-monophosphate (dTMP) while utilizing 5,10-methylenetetrahydrofolate (mTHF) as the methyl donor and reductant in the reaction, yielding dihydrofolate (DHF) as a by-product. This enzymatic reaction provides an intracellular de novo source of dTMP, an essential precursor for DNA biosynthesis.</text>
</comment>
<evidence type="ECO:0000256" key="3">
    <source>
        <dbReference type="ARBA" id="ARBA00022679"/>
    </source>
</evidence>
<evidence type="ECO:0000313" key="9">
    <source>
        <dbReference type="Proteomes" id="UP000520156"/>
    </source>
</evidence>
<dbReference type="PRINTS" id="PR00108">
    <property type="entry name" value="THYMDSNTHASE"/>
</dbReference>
<dbReference type="GO" id="GO:0004799">
    <property type="term" value="F:thymidylate synthase activity"/>
    <property type="evidence" value="ECO:0007669"/>
    <property type="project" value="UniProtKB-UniRule"/>
</dbReference>
<dbReference type="Proteomes" id="UP000520156">
    <property type="component" value="Unassembled WGS sequence"/>
</dbReference>
<comment type="catalytic activity">
    <reaction evidence="5">
        <text>dUMP + (6R)-5,10-methylene-5,6,7,8-tetrahydrofolate = 7,8-dihydrofolate + dTMP</text>
        <dbReference type="Rhea" id="RHEA:12104"/>
        <dbReference type="ChEBI" id="CHEBI:15636"/>
        <dbReference type="ChEBI" id="CHEBI:57451"/>
        <dbReference type="ChEBI" id="CHEBI:63528"/>
        <dbReference type="ChEBI" id="CHEBI:246422"/>
        <dbReference type="EC" id="2.1.1.45"/>
    </reaction>
</comment>
<comment type="caution">
    <text evidence="8">The sequence shown here is derived from an EMBL/GenBank/DDBJ whole genome shotgun (WGS) entry which is preliminary data.</text>
</comment>
<dbReference type="AlphaFoldDB" id="A0A7X1KD01"/>
<dbReference type="InterPro" id="IPR020940">
    <property type="entry name" value="Thymidylate_synthase_AS"/>
</dbReference>
<organism evidence="8 9">
    <name type="scientific">Novosphingobium aerophilum</name>
    <dbReference type="NCBI Taxonomy" id="2839843"/>
    <lineage>
        <taxon>Bacteria</taxon>
        <taxon>Pseudomonadati</taxon>
        <taxon>Pseudomonadota</taxon>
        <taxon>Alphaproteobacteria</taxon>
        <taxon>Sphingomonadales</taxon>
        <taxon>Sphingomonadaceae</taxon>
        <taxon>Novosphingobium</taxon>
    </lineage>
</organism>
<proteinExistence type="inferred from homology"/>
<evidence type="ECO:0000256" key="4">
    <source>
        <dbReference type="ARBA" id="ARBA00022727"/>
    </source>
</evidence>